<dbReference type="OrthoDB" id="7720197at2"/>
<sequence length="288" mass="30100">MFRTALIATAICATASVAAAGELTYGNAFIKQHRLDADGAGALDLTVLGGGIEYTYDAWIFSGELAHFDIEGTDIDYGSVAGEYRLNNGVSMGIDYTALDFGGADISLTSVFAYYDMGTYALGAAIGDSSDLNDTVYTLFGSWDVAPTGTVGLDIIRIEDETVFAGFADYDMDIYNVQADVITTDGLDLVSVAGGYSFGNGFSAIGSLSYFDLAGTDGTSVTVGGQYEFVEGANVELALGRINIDGAPNIDQVSFGVNYEIGRRTSSRRTLGNVISSATGSFAGLTSF</sequence>
<name>A0A073JCN1_9RHOB</name>
<reference evidence="2 3" key="1">
    <citation type="submission" date="2014-01" db="EMBL/GenBank/DDBJ databases">
        <title>Sulfitobacter sp. H3 (MCCC 1A00686) Genome Sequencing.</title>
        <authorList>
            <person name="Lai Q."/>
            <person name="Hong Z."/>
        </authorList>
    </citation>
    <scope>NUCLEOTIDE SEQUENCE [LARGE SCALE GENOMIC DNA]</scope>
    <source>
        <strain evidence="2 3">H3</strain>
    </source>
</reference>
<keyword evidence="1" id="KW-0732">Signal</keyword>
<feature type="signal peptide" evidence="1">
    <location>
        <begin position="1"/>
        <end position="20"/>
    </location>
</feature>
<accession>A0A073JCN1</accession>
<dbReference type="GeneID" id="68871436"/>
<dbReference type="SUPFAM" id="SSF56935">
    <property type="entry name" value="Porins"/>
    <property type="match status" value="1"/>
</dbReference>
<dbReference type="RefSeq" id="WP_037926702.1">
    <property type="nucleotide sequence ID" value="NZ_CP054599.1"/>
</dbReference>
<protein>
    <submittedName>
        <fullName evidence="2">2-isopropylmalate synthase</fullName>
    </submittedName>
</protein>
<gene>
    <name evidence="2" type="ORF">SUH3_21080</name>
</gene>
<evidence type="ECO:0000313" key="3">
    <source>
        <dbReference type="Proteomes" id="UP000027746"/>
    </source>
</evidence>
<organism evidence="2 3">
    <name type="scientific">Pseudosulfitobacter pseudonitzschiae</name>
    <dbReference type="NCBI Taxonomy" id="1402135"/>
    <lineage>
        <taxon>Bacteria</taxon>
        <taxon>Pseudomonadati</taxon>
        <taxon>Pseudomonadota</taxon>
        <taxon>Alphaproteobacteria</taxon>
        <taxon>Rhodobacterales</taxon>
        <taxon>Roseobacteraceae</taxon>
        <taxon>Pseudosulfitobacter</taxon>
    </lineage>
</organism>
<dbReference type="EMBL" id="JAMD01000006">
    <property type="protein sequence ID" value="KEJ95482.1"/>
    <property type="molecule type" value="Genomic_DNA"/>
</dbReference>
<evidence type="ECO:0000313" key="2">
    <source>
        <dbReference type="EMBL" id="KEJ95482.1"/>
    </source>
</evidence>
<evidence type="ECO:0000256" key="1">
    <source>
        <dbReference type="SAM" id="SignalP"/>
    </source>
</evidence>
<feature type="chain" id="PRO_5041036554" evidence="1">
    <location>
        <begin position="21"/>
        <end position="288"/>
    </location>
</feature>
<keyword evidence="3" id="KW-1185">Reference proteome</keyword>
<comment type="caution">
    <text evidence="2">The sequence shown here is derived from an EMBL/GenBank/DDBJ whole genome shotgun (WGS) entry which is preliminary data.</text>
</comment>
<dbReference type="Proteomes" id="UP000027746">
    <property type="component" value="Unassembled WGS sequence"/>
</dbReference>
<proteinExistence type="predicted"/>
<dbReference type="AlphaFoldDB" id="A0A073JCN1"/>